<dbReference type="Proteomes" id="UP000001514">
    <property type="component" value="Unassembled WGS sequence"/>
</dbReference>
<proteinExistence type="predicted"/>
<gene>
    <name evidence="2" type="ORF">SELMODRAFT_96946</name>
    <name evidence="1" type="ORF">SELMODRAFT_97307</name>
</gene>
<dbReference type="KEGG" id="smo:SELMODRAFT_96946"/>
<dbReference type="InParanoid" id="D8RLI9"/>
<dbReference type="EMBL" id="GL377584">
    <property type="protein sequence ID" value="EFJ26425.1"/>
    <property type="molecule type" value="Genomic_DNA"/>
</dbReference>
<accession>D8RLI9</accession>
<sequence length="194" mass="21406">DSSLPMGWKSFSSIIVNTPDDSGTLSEKVAAFDFDGCLVNTDVKRVGAQAWSLLYTSIPQKLQACHEDGYKLVVFTNESNIDRWTKSRQKAIDSKLGRLNAFMDLVKVPIQVVISCGLDGDPCRKPAPGMWEFMERHLNGDIAIDRSMSFYVGDAAGRAGDHSDADIGFAKAVGLKFFVPEDYFDVKQKTSLID</sequence>
<evidence type="ECO:0000313" key="2">
    <source>
        <dbReference type="EMBL" id="EFJ26735.1"/>
    </source>
</evidence>
<dbReference type="Pfam" id="PF08645">
    <property type="entry name" value="PNK3P"/>
    <property type="match status" value="1"/>
</dbReference>
<dbReference type="AlphaFoldDB" id="D8RLI9"/>
<dbReference type="FunFam" id="3.40.50.1000:FF:000198">
    <property type="entry name" value="Bifunctional polynucleotide phosphatase/kinase"/>
    <property type="match status" value="1"/>
</dbReference>
<dbReference type="Gramene" id="EFJ26425">
    <property type="protein sequence ID" value="EFJ26425"/>
    <property type="gene ID" value="SELMODRAFT_97307"/>
</dbReference>
<dbReference type="OrthoDB" id="19045at2759"/>
<dbReference type="OMA" id="KPEIGMW"/>
<dbReference type="NCBIfam" id="TIGR01662">
    <property type="entry name" value="HAD-SF-IIIA"/>
    <property type="match status" value="1"/>
</dbReference>
<dbReference type="Gene3D" id="3.40.50.1000">
    <property type="entry name" value="HAD superfamily/HAD-like"/>
    <property type="match status" value="1"/>
</dbReference>
<dbReference type="KEGG" id="smo:SELMODRAFT_97307"/>
<dbReference type="InterPro" id="IPR036412">
    <property type="entry name" value="HAD-like_sf"/>
</dbReference>
<dbReference type="Gramene" id="EFJ26735">
    <property type="protein sequence ID" value="EFJ26735"/>
    <property type="gene ID" value="SELMODRAFT_96946"/>
</dbReference>
<evidence type="ECO:0000313" key="1">
    <source>
        <dbReference type="EMBL" id="EFJ26425.1"/>
    </source>
</evidence>
<dbReference type="InterPro" id="IPR023214">
    <property type="entry name" value="HAD_sf"/>
</dbReference>
<dbReference type="InterPro" id="IPR006549">
    <property type="entry name" value="HAD-SF_hydro_IIIA"/>
</dbReference>
<dbReference type="InterPro" id="IPR013954">
    <property type="entry name" value="PNK3P"/>
</dbReference>
<reference evidence="2 3" key="1">
    <citation type="journal article" date="2011" name="Science">
        <title>The Selaginella genome identifies genetic changes associated with the evolution of vascular plants.</title>
        <authorList>
            <person name="Banks J.A."/>
            <person name="Nishiyama T."/>
            <person name="Hasebe M."/>
            <person name="Bowman J.L."/>
            <person name="Gribskov M."/>
            <person name="dePamphilis C."/>
            <person name="Albert V.A."/>
            <person name="Aono N."/>
            <person name="Aoyama T."/>
            <person name="Ambrose B.A."/>
            <person name="Ashton N.W."/>
            <person name="Axtell M.J."/>
            <person name="Barker E."/>
            <person name="Barker M.S."/>
            <person name="Bennetzen J.L."/>
            <person name="Bonawitz N.D."/>
            <person name="Chapple C."/>
            <person name="Cheng C."/>
            <person name="Correa L.G."/>
            <person name="Dacre M."/>
            <person name="DeBarry J."/>
            <person name="Dreyer I."/>
            <person name="Elias M."/>
            <person name="Engstrom E.M."/>
            <person name="Estelle M."/>
            <person name="Feng L."/>
            <person name="Finet C."/>
            <person name="Floyd S.K."/>
            <person name="Frommer W.B."/>
            <person name="Fujita T."/>
            <person name="Gramzow L."/>
            <person name="Gutensohn M."/>
            <person name="Harholt J."/>
            <person name="Hattori M."/>
            <person name="Heyl A."/>
            <person name="Hirai T."/>
            <person name="Hiwatashi Y."/>
            <person name="Ishikawa M."/>
            <person name="Iwata M."/>
            <person name="Karol K.G."/>
            <person name="Koehler B."/>
            <person name="Kolukisaoglu U."/>
            <person name="Kubo M."/>
            <person name="Kurata T."/>
            <person name="Lalonde S."/>
            <person name="Li K."/>
            <person name="Li Y."/>
            <person name="Litt A."/>
            <person name="Lyons E."/>
            <person name="Manning G."/>
            <person name="Maruyama T."/>
            <person name="Michael T.P."/>
            <person name="Mikami K."/>
            <person name="Miyazaki S."/>
            <person name="Morinaga S."/>
            <person name="Murata T."/>
            <person name="Mueller-Roeber B."/>
            <person name="Nelson D.R."/>
            <person name="Obara M."/>
            <person name="Oguri Y."/>
            <person name="Olmstead R.G."/>
            <person name="Onodera N."/>
            <person name="Petersen B.L."/>
            <person name="Pils B."/>
            <person name="Prigge M."/>
            <person name="Rensing S.A."/>
            <person name="Riano-Pachon D.M."/>
            <person name="Roberts A.W."/>
            <person name="Sato Y."/>
            <person name="Scheller H.V."/>
            <person name="Schulz B."/>
            <person name="Schulz C."/>
            <person name="Shakirov E.V."/>
            <person name="Shibagaki N."/>
            <person name="Shinohara N."/>
            <person name="Shippen D.E."/>
            <person name="Soerensen I."/>
            <person name="Sotooka R."/>
            <person name="Sugimoto N."/>
            <person name="Sugita M."/>
            <person name="Sumikawa N."/>
            <person name="Tanurdzic M."/>
            <person name="Theissen G."/>
            <person name="Ulvskov P."/>
            <person name="Wakazuki S."/>
            <person name="Weng J.K."/>
            <person name="Willats W.W."/>
            <person name="Wipf D."/>
            <person name="Wolf P.G."/>
            <person name="Yang L."/>
            <person name="Zimmer A.D."/>
            <person name="Zhu Q."/>
            <person name="Mitros T."/>
            <person name="Hellsten U."/>
            <person name="Loque D."/>
            <person name="Otillar R."/>
            <person name="Salamov A."/>
            <person name="Schmutz J."/>
            <person name="Shapiro H."/>
            <person name="Lindquist E."/>
            <person name="Lucas S."/>
            <person name="Rokhsar D."/>
            <person name="Grigoriev I.V."/>
        </authorList>
    </citation>
    <scope>NUCLEOTIDE SEQUENCE [LARGE SCALE GENOMIC DNA]</scope>
</reference>
<evidence type="ECO:0000313" key="3">
    <source>
        <dbReference type="Proteomes" id="UP000001514"/>
    </source>
</evidence>
<name>D8RLI9_SELML</name>
<feature type="non-terminal residue" evidence="2">
    <location>
        <position position="1"/>
    </location>
</feature>
<protein>
    <recommendedName>
        <fullName evidence="4">PNK FHA domain-containing protein</fullName>
    </recommendedName>
</protein>
<keyword evidence="3" id="KW-1185">Reference proteome</keyword>
<dbReference type="PANTHER" id="PTHR12083:SF9">
    <property type="entry name" value="BIFUNCTIONAL POLYNUCLEOTIDE PHOSPHATASE_KINASE"/>
    <property type="match status" value="1"/>
</dbReference>
<dbReference type="STRING" id="88036.D8RLI9"/>
<dbReference type="PANTHER" id="PTHR12083">
    <property type="entry name" value="BIFUNCTIONAL POLYNUCLEOTIDE PHOSPHATASE/KINASE"/>
    <property type="match status" value="1"/>
</dbReference>
<dbReference type="eggNOG" id="KOG2134">
    <property type="taxonomic scope" value="Eukaryota"/>
</dbReference>
<evidence type="ECO:0008006" key="4">
    <source>
        <dbReference type="Google" id="ProtNLM"/>
    </source>
</evidence>
<dbReference type="HOGENOM" id="CLU_014938_0_1_1"/>
<dbReference type="InterPro" id="IPR006551">
    <property type="entry name" value="Polynucleotide_phosphatase"/>
</dbReference>
<dbReference type="EMBL" id="GL377583">
    <property type="protein sequence ID" value="EFJ26735.1"/>
    <property type="molecule type" value="Genomic_DNA"/>
</dbReference>
<dbReference type="NCBIfam" id="TIGR01664">
    <property type="entry name" value="DNA-3'-Pase"/>
    <property type="match status" value="1"/>
</dbReference>
<dbReference type="SUPFAM" id="SSF56784">
    <property type="entry name" value="HAD-like"/>
    <property type="match status" value="1"/>
</dbReference>
<organism evidence="3">
    <name type="scientific">Selaginella moellendorffii</name>
    <name type="common">Spikemoss</name>
    <dbReference type="NCBI Taxonomy" id="88036"/>
    <lineage>
        <taxon>Eukaryota</taxon>
        <taxon>Viridiplantae</taxon>
        <taxon>Streptophyta</taxon>
        <taxon>Embryophyta</taxon>
        <taxon>Tracheophyta</taxon>
        <taxon>Lycopodiopsida</taxon>
        <taxon>Selaginellales</taxon>
        <taxon>Selaginellaceae</taxon>
        <taxon>Selaginella</taxon>
    </lineage>
</organism>